<dbReference type="Gene3D" id="3.60.21.10">
    <property type="match status" value="1"/>
</dbReference>
<evidence type="ECO:0000256" key="1">
    <source>
        <dbReference type="ARBA" id="ARBA00010555"/>
    </source>
</evidence>
<keyword evidence="8 10" id="KW-0269">Exonuclease</keyword>
<evidence type="ECO:0000256" key="4">
    <source>
        <dbReference type="ARBA" id="ARBA00022705"/>
    </source>
</evidence>
<evidence type="ECO:0000256" key="6">
    <source>
        <dbReference type="ARBA" id="ARBA00022759"/>
    </source>
</evidence>
<dbReference type="Pfam" id="PF00149">
    <property type="entry name" value="Metallophos"/>
    <property type="match status" value="1"/>
</dbReference>
<dbReference type="Pfam" id="PF12320">
    <property type="entry name" value="SbcD_C"/>
    <property type="match status" value="1"/>
</dbReference>
<dbReference type="NCBIfam" id="NF041753">
    <property type="entry name" value="sbcd_Staph"/>
    <property type="match status" value="1"/>
</dbReference>
<evidence type="ECO:0000313" key="14">
    <source>
        <dbReference type="EMBL" id="OTW32177.1"/>
    </source>
</evidence>
<dbReference type="RefSeq" id="WP_060550977.1">
    <property type="nucleotide sequence ID" value="NZ_CP045927.1"/>
</dbReference>
<dbReference type="InterPro" id="IPR004593">
    <property type="entry name" value="SbcD"/>
</dbReference>
<evidence type="ECO:0000259" key="12">
    <source>
        <dbReference type="Pfam" id="PF12320"/>
    </source>
</evidence>
<feature type="domain" description="Nuclease SbcCD subunit D C-terminal" evidence="12">
    <location>
        <begin position="261"/>
        <end position="347"/>
    </location>
</feature>
<evidence type="ECO:0000256" key="7">
    <source>
        <dbReference type="ARBA" id="ARBA00022801"/>
    </source>
</evidence>
<dbReference type="SUPFAM" id="SSF56300">
    <property type="entry name" value="Metallo-dependent phosphatases"/>
    <property type="match status" value="1"/>
</dbReference>
<evidence type="ECO:0000313" key="16">
    <source>
        <dbReference type="Proteomes" id="UP000646308"/>
    </source>
</evidence>
<reference evidence="14 15" key="1">
    <citation type="submission" date="2017-04" db="EMBL/GenBank/DDBJ databases">
        <title>Staphylococcus agnetis, a potential pathogen in the broiler production.</title>
        <authorList>
            <person name="Poulsen L."/>
        </authorList>
    </citation>
    <scope>NUCLEOTIDE SEQUENCE [LARGE SCALE GENOMIC DNA]</scope>
    <source>
        <strain evidence="14 15">723_310714_2_2_spleen</strain>
    </source>
</reference>
<dbReference type="InterPro" id="IPR004843">
    <property type="entry name" value="Calcineurin-like_PHP"/>
</dbReference>
<dbReference type="KEGG" id="sagq:EP23_02770"/>
<dbReference type="GO" id="GO:0006260">
    <property type="term" value="P:DNA replication"/>
    <property type="evidence" value="ECO:0007669"/>
    <property type="project" value="UniProtKB-KW"/>
</dbReference>
<dbReference type="NCBIfam" id="TIGR00619">
    <property type="entry name" value="sbcd"/>
    <property type="match status" value="1"/>
</dbReference>
<keyword evidence="15" id="KW-1185">Reference proteome</keyword>
<sequence>MKVIHTADWHLGKVLNGHTFLEDQADILEKLVDKVEREQPDVMVIAGDIFDTAMPSKRAIELMERTIARLNIDLKIPMIITSGNHDGKERLRYGAHWFKQNQLYIRTALIDFEEPIIFGNVCFYTLPFFTLAEARAFLGTEITTYEEAVTQLVERIKPQIDSSKQNVLIGHFTIFGAPKSDSERELTVGTIESVRSHCVALFDAVMLGHIHHPFALNQSHIYYSGSLLQYSFSEVNQPKGIRCFTFNKEDYSQNFIPLSPRRKLQYVETTYDDAVNGRFAHDNKEDYFHFSLSELEMIKDPMQQLKKMFPNTLALTQQVYVSTTHVNASHNIKKMKPLEIIDTFYKELMDETLDDIQTKEVETFLNQYGEEE</sequence>
<dbReference type="CDD" id="cd00840">
    <property type="entry name" value="MPP_Mre11_N"/>
    <property type="match status" value="1"/>
</dbReference>
<dbReference type="PANTHER" id="PTHR30337">
    <property type="entry name" value="COMPONENT OF ATP-DEPENDENT DSDNA EXONUCLEASE"/>
    <property type="match status" value="1"/>
</dbReference>
<dbReference type="GO" id="GO:0004519">
    <property type="term" value="F:endonuclease activity"/>
    <property type="evidence" value="ECO:0007669"/>
    <property type="project" value="UniProtKB-KW"/>
</dbReference>
<dbReference type="EMBL" id="NEFX01000001">
    <property type="protein sequence ID" value="OTW32177.1"/>
    <property type="molecule type" value="Genomic_DNA"/>
</dbReference>
<dbReference type="OrthoDB" id="9773856at2"/>
<evidence type="ECO:0000256" key="3">
    <source>
        <dbReference type="ARBA" id="ARBA00013365"/>
    </source>
</evidence>
<keyword evidence="9 10" id="KW-0233">DNA recombination</keyword>
<gene>
    <name evidence="10 13" type="primary">sbcD</name>
    <name evidence="14" type="ORF">B9M88_00425</name>
    <name evidence="13" type="ORF">GLV84_12230</name>
</gene>
<dbReference type="EMBL" id="WMFL01000086">
    <property type="protein sequence ID" value="NJI03599.1"/>
    <property type="molecule type" value="Genomic_DNA"/>
</dbReference>
<evidence type="ECO:0000256" key="8">
    <source>
        <dbReference type="ARBA" id="ARBA00022839"/>
    </source>
</evidence>
<evidence type="ECO:0000313" key="15">
    <source>
        <dbReference type="Proteomes" id="UP000195208"/>
    </source>
</evidence>
<evidence type="ECO:0000256" key="9">
    <source>
        <dbReference type="ARBA" id="ARBA00023172"/>
    </source>
</evidence>
<name>A0A2T4MIM8_9STAP</name>
<dbReference type="PANTHER" id="PTHR30337:SF0">
    <property type="entry name" value="NUCLEASE SBCCD SUBUNIT D"/>
    <property type="match status" value="1"/>
</dbReference>
<evidence type="ECO:0000259" key="11">
    <source>
        <dbReference type="Pfam" id="PF00149"/>
    </source>
</evidence>
<dbReference type="InterPro" id="IPR041796">
    <property type="entry name" value="Mre11_N"/>
</dbReference>
<dbReference type="InterPro" id="IPR026843">
    <property type="entry name" value="SbcD_C"/>
</dbReference>
<reference evidence="13" key="2">
    <citation type="submission" date="2019-11" db="EMBL/GenBank/DDBJ databases">
        <title>Whole genome comparisons of Staphylococcus agnetis isolates from cattle and chickens.</title>
        <authorList>
            <person name="Rhoads D."/>
            <person name="Shwani A."/>
            <person name="Adkins P."/>
            <person name="Calcutt M."/>
            <person name="Middleton J."/>
        </authorList>
    </citation>
    <scope>NUCLEOTIDE SEQUENCE</scope>
    <source>
        <strain evidence="13">1387</strain>
    </source>
</reference>
<comment type="function">
    <text evidence="10">SbcCD cleaves DNA hairpin structures. These structures can inhibit DNA replication and are intermediates in certain DNA recombination reactions. The complex acts as a 3'-&gt;5' double strand exonuclease that can open hairpins. It also has a 5' single-strand endonuclease activity.</text>
</comment>
<dbReference type="GO" id="GO:0006310">
    <property type="term" value="P:DNA recombination"/>
    <property type="evidence" value="ECO:0007669"/>
    <property type="project" value="UniProtKB-KW"/>
</dbReference>
<comment type="caution">
    <text evidence="13">The sequence shown here is derived from an EMBL/GenBank/DDBJ whole genome shotgun (WGS) entry which is preliminary data.</text>
</comment>
<dbReference type="GeneID" id="57691488"/>
<dbReference type="Proteomes" id="UP000195208">
    <property type="component" value="Unassembled WGS sequence"/>
</dbReference>
<keyword evidence="4 10" id="KW-0235">DNA replication</keyword>
<organism evidence="13 16">
    <name type="scientific">Staphylococcus agnetis</name>
    <dbReference type="NCBI Taxonomy" id="985762"/>
    <lineage>
        <taxon>Bacteria</taxon>
        <taxon>Bacillati</taxon>
        <taxon>Bacillota</taxon>
        <taxon>Bacilli</taxon>
        <taxon>Bacillales</taxon>
        <taxon>Staphylococcaceae</taxon>
        <taxon>Staphylococcus</taxon>
    </lineage>
</organism>
<keyword evidence="5 10" id="KW-0540">Nuclease</keyword>
<proteinExistence type="inferred from homology"/>
<protein>
    <recommendedName>
        <fullName evidence="3 10">Nuclease SbcCD subunit D</fullName>
    </recommendedName>
</protein>
<dbReference type="InterPro" id="IPR053381">
    <property type="entry name" value="SbcCD_nuclease"/>
</dbReference>
<dbReference type="Proteomes" id="UP000646308">
    <property type="component" value="Unassembled WGS sequence"/>
</dbReference>
<comment type="similarity">
    <text evidence="1 10">Belongs to the SbcD family.</text>
</comment>
<keyword evidence="6 10" id="KW-0255">Endonuclease</keyword>
<accession>A0A2T4MIM8</accession>
<dbReference type="InterPro" id="IPR029052">
    <property type="entry name" value="Metallo-depent_PP-like"/>
</dbReference>
<evidence type="ECO:0000256" key="2">
    <source>
        <dbReference type="ARBA" id="ARBA00011322"/>
    </source>
</evidence>
<evidence type="ECO:0000256" key="5">
    <source>
        <dbReference type="ARBA" id="ARBA00022722"/>
    </source>
</evidence>
<dbReference type="InterPro" id="IPR050535">
    <property type="entry name" value="DNA_Repair-Maintenance_Comp"/>
</dbReference>
<comment type="subunit">
    <text evidence="2 10">Heterodimer of SbcC and SbcD.</text>
</comment>
<keyword evidence="7 10" id="KW-0378">Hydrolase</keyword>
<evidence type="ECO:0000313" key="13">
    <source>
        <dbReference type="EMBL" id="NJI03599.1"/>
    </source>
</evidence>
<feature type="domain" description="Calcineurin-like phosphoesterase" evidence="11">
    <location>
        <begin position="1"/>
        <end position="213"/>
    </location>
</feature>
<evidence type="ECO:0000256" key="10">
    <source>
        <dbReference type="RuleBase" id="RU363069"/>
    </source>
</evidence>
<dbReference type="GO" id="GO:0008408">
    <property type="term" value="F:3'-5' exonuclease activity"/>
    <property type="evidence" value="ECO:0007669"/>
    <property type="project" value="InterPro"/>
</dbReference>
<dbReference type="AlphaFoldDB" id="A0A2T4MIM8"/>